<protein>
    <submittedName>
        <fullName evidence="1">Uncharacterized protein</fullName>
    </submittedName>
</protein>
<organism evidence="1">
    <name type="scientific">Dichomitus squalens</name>
    <dbReference type="NCBI Taxonomy" id="114155"/>
    <lineage>
        <taxon>Eukaryota</taxon>
        <taxon>Fungi</taxon>
        <taxon>Dikarya</taxon>
        <taxon>Basidiomycota</taxon>
        <taxon>Agaricomycotina</taxon>
        <taxon>Agaricomycetes</taxon>
        <taxon>Polyporales</taxon>
        <taxon>Polyporaceae</taxon>
        <taxon>Dichomitus</taxon>
    </lineage>
</organism>
<name>A0A4Q9N1N0_9APHY</name>
<gene>
    <name evidence="1" type="ORF">BD311DRAFT_784028</name>
</gene>
<evidence type="ECO:0000313" key="1">
    <source>
        <dbReference type="EMBL" id="TBU34379.1"/>
    </source>
</evidence>
<proteinExistence type="predicted"/>
<dbReference type="AlphaFoldDB" id="A0A4Q9N1N0"/>
<dbReference type="EMBL" id="ML143388">
    <property type="protein sequence ID" value="TBU34379.1"/>
    <property type="molecule type" value="Genomic_DNA"/>
</dbReference>
<accession>A0A4Q9N1N0</accession>
<dbReference type="Proteomes" id="UP000292957">
    <property type="component" value="Unassembled WGS sequence"/>
</dbReference>
<reference evidence="1" key="1">
    <citation type="submission" date="2019-01" db="EMBL/GenBank/DDBJ databases">
        <title>Draft genome sequences of three monokaryotic isolates of the white-rot basidiomycete fungus Dichomitus squalens.</title>
        <authorList>
            <consortium name="DOE Joint Genome Institute"/>
            <person name="Lopez S.C."/>
            <person name="Andreopoulos B."/>
            <person name="Pangilinan J."/>
            <person name="Lipzen A."/>
            <person name="Riley R."/>
            <person name="Ahrendt S."/>
            <person name="Ng V."/>
            <person name="Barry K."/>
            <person name="Daum C."/>
            <person name="Grigoriev I.V."/>
            <person name="Hilden K.S."/>
            <person name="Makela M.R."/>
            <person name="de Vries R.P."/>
        </authorList>
    </citation>
    <scope>NUCLEOTIDE SEQUENCE [LARGE SCALE GENOMIC DNA]</scope>
    <source>
        <strain evidence="1">OM18370.1</strain>
    </source>
</reference>
<sequence length="120" mass="13959">MIHRDVNLAWTVCRIYLHVRLLRAYVFNAVDMHSPRQIQEGSLPWTLRIITPDEYSSSVPCKARGSRRAQMIEARKAGNSLGTSRWSRLSGFYPLPQFFPSTRRWRERSLSGLPVQRVTD</sequence>